<gene>
    <name evidence="2" type="ORF">AVEN_20619_1</name>
</gene>
<dbReference type="EMBL" id="BGPR01013363">
    <property type="protein sequence ID" value="GBN60321.1"/>
    <property type="molecule type" value="Genomic_DNA"/>
</dbReference>
<keyword evidence="3" id="KW-1185">Reference proteome</keyword>
<evidence type="ECO:0008006" key="4">
    <source>
        <dbReference type="Google" id="ProtNLM"/>
    </source>
</evidence>
<proteinExistence type="predicted"/>
<evidence type="ECO:0000313" key="2">
    <source>
        <dbReference type="EMBL" id="GBN60321.1"/>
    </source>
</evidence>
<name>A0A4Y2QAA3_ARAVE</name>
<feature type="signal peptide" evidence="1">
    <location>
        <begin position="1"/>
        <end position="24"/>
    </location>
</feature>
<keyword evidence="1" id="KW-0732">Signal</keyword>
<comment type="caution">
    <text evidence="2">The sequence shown here is derived from an EMBL/GenBank/DDBJ whole genome shotgun (WGS) entry which is preliminary data.</text>
</comment>
<feature type="chain" id="PRO_5021460149" description="TIL domain-containing protein" evidence="1">
    <location>
        <begin position="25"/>
        <end position="165"/>
    </location>
</feature>
<evidence type="ECO:0000313" key="3">
    <source>
        <dbReference type="Proteomes" id="UP000499080"/>
    </source>
</evidence>
<organism evidence="2 3">
    <name type="scientific">Araneus ventricosus</name>
    <name type="common">Orbweaver spider</name>
    <name type="synonym">Epeira ventricosa</name>
    <dbReference type="NCBI Taxonomy" id="182803"/>
    <lineage>
        <taxon>Eukaryota</taxon>
        <taxon>Metazoa</taxon>
        <taxon>Ecdysozoa</taxon>
        <taxon>Arthropoda</taxon>
        <taxon>Chelicerata</taxon>
        <taxon>Arachnida</taxon>
        <taxon>Araneae</taxon>
        <taxon>Araneomorphae</taxon>
        <taxon>Entelegynae</taxon>
        <taxon>Araneoidea</taxon>
        <taxon>Araneidae</taxon>
        <taxon>Araneus</taxon>
    </lineage>
</organism>
<dbReference type="AlphaFoldDB" id="A0A4Y2QAA3"/>
<sequence length="165" mass="18293">MVFLSTVWYSLLALIGLTIRPEKSSLVFIDPAQIIPSDSGCPDDTRCSIACREDPRFETKGSCVGPDRTLCSCEPPYDATEQPVNAEAKACNDQECKRKCAENPLPMIGKCIKGVCKCGFNARELQPAEAMDCNLDNCYYHCFVGLFPPLVYYCSNGICKCGWFF</sequence>
<protein>
    <recommendedName>
        <fullName evidence="4">TIL domain-containing protein</fullName>
    </recommendedName>
</protein>
<dbReference type="Proteomes" id="UP000499080">
    <property type="component" value="Unassembled WGS sequence"/>
</dbReference>
<reference evidence="2 3" key="1">
    <citation type="journal article" date="2019" name="Sci. Rep.">
        <title>Orb-weaving spider Araneus ventricosus genome elucidates the spidroin gene catalogue.</title>
        <authorList>
            <person name="Kono N."/>
            <person name="Nakamura H."/>
            <person name="Ohtoshi R."/>
            <person name="Moran D.A.P."/>
            <person name="Shinohara A."/>
            <person name="Yoshida Y."/>
            <person name="Fujiwara M."/>
            <person name="Mori M."/>
            <person name="Tomita M."/>
            <person name="Arakawa K."/>
        </authorList>
    </citation>
    <scope>NUCLEOTIDE SEQUENCE [LARGE SCALE GENOMIC DNA]</scope>
</reference>
<evidence type="ECO:0000256" key="1">
    <source>
        <dbReference type="SAM" id="SignalP"/>
    </source>
</evidence>
<accession>A0A4Y2QAA3</accession>